<name>A0A3N9X1H9_9ACTN</name>
<accession>A0A3N9X1H9</accession>
<gene>
    <name evidence="1" type="ORF">DLJ58_22695</name>
</gene>
<comment type="caution">
    <text evidence="1">The sequence shown here is derived from an EMBL/GenBank/DDBJ whole genome shotgun (WGS) entry which is preliminary data.</text>
</comment>
<reference evidence="1 2" key="1">
    <citation type="submission" date="2018-05" db="EMBL/GenBank/DDBJ databases">
        <title>Micromonospora from Atacama Desert.</title>
        <authorList>
            <person name="Carro L."/>
            <person name="Goodfellow M."/>
            <person name="Klenk H.-P."/>
        </authorList>
    </citation>
    <scope>NUCLEOTIDE SEQUENCE [LARGE SCALE GENOMIC DNA]</scope>
    <source>
        <strain evidence="1 2">LB32</strain>
    </source>
</reference>
<dbReference type="AlphaFoldDB" id="A0A3N9X1H9"/>
<evidence type="ECO:0000313" key="2">
    <source>
        <dbReference type="Proteomes" id="UP000266889"/>
    </source>
</evidence>
<proteinExistence type="predicted"/>
<dbReference type="RefSeq" id="WP_124859069.1">
    <property type="nucleotide sequence ID" value="NZ_JBEXYX010000019.1"/>
</dbReference>
<dbReference type="EMBL" id="QGSY01000229">
    <property type="protein sequence ID" value="RQX06966.1"/>
    <property type="molecule type" value="Genomic_DNA"/>
</dbReference>
<organism evidence="1 2">
    <name type="scientific">Micromonospora arida</name>
    <dbReference type="NCBI Taxonomy" id="2203715"/>
    <lineage>
        <taxon>Bacteria</taxon>
        <taxon>Bacillati</taxon>
        <taxon>Actinomycetota</taxon>
        <taxon>Actinomycetes</taxon>
        <taxon>Micromonosporales</taxon>
        <taxon>Micromonosporaceae</taxon>
        <taxon>Micromonospora</taxon>
    </lineage>
</organism>
<dbReference type="Proteomes" id="UP000266889">
    <property type="component" value="Unassembled WGS sequence"/>
</dbReference>
<dbReference type="OrthoDB" id="163010at2"/>
<protein>
    <submittedName>
        <fullName evidence="1">Uncharacterized protein</fullName>
    </submittedName>
</protein>
<keyword evidence="2" id="KW-1185">Reference proteome</keyword>
<sequence>METILIRYRVRPEDLAEHMVLLRAVHEELARTRPAGLRYVTLRLDDGRSFVDIAVGPELPGPLPGMESFRRFRVGLEGRCEERSSAGFTVAGSYGFEV</sequence>
<evidence type="ECO:0000313" key="1">
    <source>
        <dbReference type="EMBL" id="RQX06966.1"/>
    </source>
</evidence>